<sequence>MKIANFYSNLTACIIALTLTGCVSTSTEHSINKTEAMQARLNLALAYLKENNFPKAKLNIDKALEHNNQHYLPYSVLAYYYQQTGKVSDASQTYQQAVTLSQKFTKDHQPRPDILNNYGTFLCKQAQFKQAYNLFEQALTSKQSYYHQVDTLENIILCAKGEKNHTQMNNALIQLRKIDKERAEKISSM</sequence>
<dbReference type="RefSeq" id="WP_306351483.1">
    <property type="nucleotide sequence ID" value="NZ_JASAWV010000005.1"/>
</dbReference>
<name>A0AAW8CFK5_9PAST</name>
<dbReference type="SMART" id="SM00028">
    <property type="entry name" value="TPR"/>
    <property type="match status" value="3"/>
</dbReference>
<dbReference type="Pfam" id="PF04733">
    <property type="entry name" value="Coatomer_E"/>
    <property type="match status" value="1"/>
</dbReference>
<keyword evidence="2" id="KW-1185">Reference proteome</keyword>
<accession>A0AAW8CFK5</accession>
<dbReference type="SUPFAM" id="SSF48452">
    <property type="entry name" value="TPR-like"/>
    <property type="match status" value="1"/>
</dbReference>
<dbReference type="NCBIfam" id="TIGR02521">
    <property type="entry name" value="type_IV_pilW"/>
    <property type="match status" value="1"/>
</dbReference>
<reference evidence="1 2" key="1">
    <citation type="journal article" date="2023" name="Front. Microbiol.">
        <title>Phylogeography and host specificity of Pasteurellaceae pathogenic to sea-farmed fish in the north-east Atlantic.</title>
        <authorList>
            <person name="Gulla S."/>
            <person name="Colquhoun D.J."/>
            <person name="Olsen A.B."/>
            <person name="Spilsberg B."/>
            <person name="Lagesen K."/>
            <person name="Aakesson C.P."/>
            <person name="Strom S."/>
            <person name="Manji F."/>
            <person name="Birkbeck T.H."/>
            <person name="Nilsen H.K."/>
        </authorList>
    </citation>
    <scope>NUCLEOTIDE SEQUENCE [LARGE SCALE GENOMIC DNA]</scope>
    <source>
        <strain evidence="1 2">NVIB3131</strain>
    </source>
</reference>
<evidence type="ECO:0000313" key="1">
    <source>
        <dbReference type="EMBL" id="MDP8148206.1"/>
    </source>
</evidence>
<dbReference type="PROSITE" id="PS51257">
    <property type="entry name" value="PROKAR_LIPOPROTEIN"/>
    <property type="match status" value="1"/>
</dbReference>
<evidence type="ECO:0000313" key="2">
    <source>
        <dbReference type="Proteomes" id="UP001226020"/>
    </source>
</evidence>
<dbReference type="AlphaFoldDB" id="A0AAW8CFK5"/>
<organism evidence="1 2">
    <name type="scientific">Phocoenobacter atlanticus subsp. atlanticus</name>
    <dbReference type="NCBI Taxonomy" id="3061285"/>
    <lineage>
        <taxon>Bacteria</taxon>
        <taxon>Pseudomonadati</taxon>
        <taxon>Pseudomonadota</taxon>
        <taxon>Gammaproteobacteria</taxon>
        <taxon>Pasteurellales</taxon>
        <taxon>Pasteurellaceae</taxon>
        <taxon>Phocoenobacter</taxon>
        <taxon>Phocoenobacter atlanticus</taxon>
    </lineage>
</organism>
<dbReference type="InterPro" id="IPR019734">
    <property type="entry name" value="TPR_rpt"/>
</dbReference>
<proteinExistence type="predicted"/>
<dbReference type="Proteomes" id="UP001226020">
    <property type="component" value="Unassembled WGS sequence"/>
</dbReference>
<dbReference type="EMBL" id="JASAXT010000005">
    <property type="protein sequence ID" value="MDP8148206.1"/>
    <property type="molecule type" value="Genomic_DNA"/>
</dbReference>
<dbReference type="Gene3D" id="1.25.40.10">
    <property type="entry name" value="Tetratricopeptide repeat domain"/>
    <property type="match status" value="1"/>
</dbReference>
<dbReference type="InterPro" id="IPR013360">
    <property type="entry name" value="Pilus_4_PilW"/>
</dbReference>
<gene>
    <name evidence="1" type="primary">pilW</name>
    <name evidence="1" type="ORF">QJU57_03805</name>
</gene>
<dbReference type="InterPro" id="IPR011990">
    <property type="entry name" value="TPR-like_helical_dom_sf"/>
</dbReference>
<comment type="caution">
    <text evidence="1">The sequence shown here is derived from an EMBL/GenBank/DDBJ whole genome shotgun (WGS) entry which is preliminary data.</text>
</comment>
<protein>
    <submittedName>
        <fullName evidence="1">Type IV pilus biogenesis/stability protein PilW</fullName>
    </submittedName>
</protein>